<evidence type="ECO:0000313" key="2">
    <source>
        <dbReference type="Proteomes" id="UP000642070"/>
    </source>
</evidence>
<comment type="caution">
    <text evidence="1">The sequence shown here is derived from an EMBL/GenBank/DDBJ whole genome shotgun (WGS) entry which is preliminary data.</text>
</comment>
<reference evidence="1" key="2">
    <citation type="submission" date="2020-09" db="EMBL/GenBank/DDBJ databases">
        <authorList>
            <person name="Sun Q."/>
            <person name="Ohkuma M."/>
        </authorList>
    </citation>
    <scope>NUCLEOTIDE SEQUENCE</scope>
    <source>
        <strain evidence="1">JCM 19831</strain>
    </source>
</reference>
<name>A0A917TZ97_9ACTN</name>
<protein>
    <recommendedName>
        <fullName evidence="3">Glyoxalase</fullName>
    </recommendedName>
</protein>
<dbReference type="Proteomes" id="UP000642070">
    <property type="component" value="Unassembled WGS sequence"/>
</dbReference>
<gene>
    <name evidence="1" type="ORF">GCM10007977_051780</name>
</gene>
<sequence>MRVTFDDVAALAAALRDAERAHGAHEAQLGHRDEDWPGWYADYILRNYGQDE</sequence>
<proteinExistence type="predicted"/>
<accession>A0A917TZ97</accession>
<dbReference type="AlphaFoldDB" id="A0A917TZ97"/>
<evidence type="ECO:0000313" key="1">
    <source>
        <dbReference type="EMBL" id="GGM43838.1"/>
    </source>
</evidence>
<evidence type="ECO:0008006" key="3">
    <source>
        <dbReference type="Google" id="ProtNLM"/>
    </source>
</evidence>
<dbReference type="RefSeq" id="WP_190252524.1">
    <property type="nucleotide sequence ID" value="NZ_BMPI01000026.1"/>
</dbReference>
<keyword evidence="2" id="KW-1185">Reference proteome</keyword>
<organism evidence="1 2">
    <name type="scientific">Dactylosporangium sucinum</name>
    <dbReference type="NCBI Taxonomy" id="1424081"/>
    <lineage>
        <taxon>Bacteria</taxon>
        <taxon>Bacillati</taxon>
        <taxon>Actinomycetota</taxon>
        <taxon>Actinomycetes</taxon>
        <taxon>Micromonosporales</taxon>
        <taxon>Micromonosporaceae</taxon>
        <taxon>Dactylosporangium</taxon>
    </lineage>
</organism>
<reference evidence="1" key="1">
    <citation type="journal article" date="2014" name="Int. J. Syst. Evol. Microbiol.">
        <title>Complete genome sequence of Corynebacterium casei LMG S-19264T (=DSM 44701T), isolated from a smear-ripened cheese.</title>
        <authorList>
            <consortium name="US DOE Joint Genome Institute (JGI-PGF)"/>
            <person name="Walter F."/>
            <person name="Albersmeier A."/>
            <person name="Kalinowski J."/>
            <person name="Ruckert C."/>
        </authorList>
    </citation>
    <scope>NUCLEOTIDE SEQUENCE</scope>
    <source>
        <strain evidence="1">JCM 19831</strain>
    </source>
</reference>
<dbReference type="EMBL" id="BMPI01000026">
    <property type="protein sequence ID" value="GGM43838.1"/>
    <property type="molecule type" value="Genomic_DNA"/>
</dbReference>